<dbReference type="EMBL" id="JAEHHL010000002">
    <property type="protein sequence ID" value="MBK0398694.1"/>
    <property type="molecule type" value="Genomic_DNA"/>
</dbReference>
<evidence type="ECO:0000256" key="1">
    <source>
        <dbReference type="ARBA" id="ARBA00004651"/>
    </source>
</evidence>
<name>A0A8J7M6Z9_9RHOB</name>
<dbReference type="Gene3D" id="3.40.50.300">
    <property type="entry name" value="P-loop containing nucleotide triphosphate hydrolases"/>
    <property type="match status" value="2"/>
</dbReference>
<dbReference type="Gene3D" id="1.20.1560.10">
    <property type="entry name" value="ABC transporter type 1, transmembrane domain"/>
    <property type="match status" value="1"/>
</dbReference>
<dbReference type="InterPro" id="IPR039421">
    <property type="entry name" value="Type_1_exporter"/>
</dbReference>
<evidence type="ECO:0000313" key="8">
    <source>
        <dbReference type="EMBL" id="MBK0398694.1"/>
    </source>
</evidence>
<gene>
    <name evidence="8" type="ORF">H0I76_05805</name>
</gene>
<dbReference type="AlphaFoldDB" id="A0A8J7M6Z9"/>
<proteinExistence type="predicted"/>
<sequence length="904" mass="98165">MEKNFFRFVWRYSKREQIFILVLTVLSFPLVYVSLELPKLIVNDAISGRDFPREVFGIEFGQIPYLLLLCAAFLGMVVLINGVKWVMNIAIGMTGERMLRRLRYQLIEQVMRFPMSRMRSTKPGEVVQALMGEIEPLGGFIGEVIATPAFQGGLLCVYIVFIFIQDPLLGFAAISLYPMQAWLIPWMQAKVVRLNKERAGNNRMLADTLAESVGQMPEIQTNDTARWHLAQVSGKLFQNTLIRMQIFRRKFTIKFLNNFLNQLTPFFFYSIGGYLVIEGELDFGAMVAVLAAYKDLAGPWKEVLAYIQRWSDFNGRYSFVVDNFMGPDVGPSERIWDLEGRASPLHGDLVLESVEGGPGTGGLHAAGITLPQGSRVAVLGGEHGAREALLRIMAGLAVPHSGKVRLGGQSLADATLPQLGRSLAFVTSEPGIINRSMRDNLLYGLFARTPNASDDETAQMMSREARATGNIEADAEGDWVDYEAAGVKNADELSARLIDLTERFGLGAELYAGALEARIPPDSASDWTEPVLAARAQLAASGAGAGLSDVLEPWDRDKFNENATVLENLLFALPTDATDAIPDLIRRKDVAELLEKSGGMAELESVGWRIASEFAELVEAVTPDSAVLDGFPGYPRVEILAAGELSTQYRMNSHDKLPAAARRTLASLAARFVPQRDRLDVLDADGRARILACRASVLDLLGDREDIVRFDEDRFSPALPVSQNIIGAKRRFDRKARWRQLDLALEEATREAGLRDALMRLGLDAPAGAGGAAMTAVARRRAGLIRAIIKRPTVLILDGVGGGAGEGDATLRAALRDELPEATLIWAADAADAAADADHILIIDDEGAVRLSEAVAEPSGGSKDLTDDATGADAGVFDTASATGADAPDGAPDAPAEPDRRAGE</sequence>
<evidence type="ECO:0000256" key="2">
    <source>
        <dbReference type="ARBA" id="ARBA00022692"/>
    </source>
</evidence>
<dbReference type="PROSITE" id="PS50929">
    <property type="entry name" value="ABC_TM1F"/>
    <property type="match status" value="1"/>
</dbReference>
<comment type="caution">
    <text evidence="8">The sequence shown here is derived from an EMBL/GenBank/DDBJ whole genome shotgun (WGS) entry which is preliminary data.</text>
</comment>
<evidence type="ECO:0000256" key="4">
    <source>
        <dbReference type="ARBA" id="ARBA00023136"/>
    </source>
</evidence>
<dbReference type="Proteomes" id="UP000655420">
    <property type="component" value="Unassembled WGS sequence"/>
</dbReference>
<dbReference type="InterPro" id="IPR027417">
    <property type="entry name" value="P-loop_NTPase"/>
</dbReference>
<feature type="transmembrane region" description="Helical" evidence="6">
    <location>
        <begin position="255"/>
        <end position="277"/>
    </location>
</feature>
<dbReference type="PANTHER" id="PTHR24221:SF654">
    <property type="entry name" value="ATP-BINDING CASSETTE SUB-FAMILY B MEMBER 6"/>
    <property type="match status" value="1"/>
</dbReference>
<keyword evidence="9" id="KW-1185">Reference proteome</keyword>
<feature type="domain" description="ABC transmembrane type-1" evidence="7">
    <location>
        <begin position="18"/>
        <end position="312"/>
    </location>
</feature>
<keyword evidence="8" id="KW-0547">Nucleotide-binding</keyword>
<keyword evidence="2 6" id="KW-0812">Transmembrane</keyword>
<evidence type="ECO:0000256" key="3">
    <source>
        <dbReference type="ARBA" id="ARBA00022989"/>
    </source>
</evidence>
<evidence type="ECO:0000259" key="7">
    <source>
        <dbReference type="PROSITE" id="PS50929"/>
    </source>
</evidence>
<dbReference type="GO" id="GO:0005524">
    <property type="term" value="F:ATP binding"/>
    <property type="evidence" value="ECO:0007669"/>
    <property type="project" value="UniProtKB-KW"/>
</dbReference>
<dbReference type="InterPro" id="IPR036640">
    <property type="entry name" value="ABC1_TM_sf"/>
</dbReference>
<keyword evidence="3 6" id="KW-1133">Transmembrane helix</keyword>
<feature type="compositionally biased region" description="Low complexity" evidence="5">
    <location>
        <begin position="868"/>
        <end position="894"/>
    </location>
</feature>
<keyword evidence="4 6" id="KW-0472">Membrane</keyword>
<feature type="transmembrane region" description="Helical" evidence="6">
    <location>
        <begin position="170"/>
        <end position="189"/>
    </location>
</feature>
<dbReference type="GO" id="GO:0034040">
    <property type="term" value="F:ATPase-coupled lipid transmembrane transporter activity"/>
    <property type="evidence" value="ECO:0007669"/>
    <property type="project" value="TreeGrafter"/>
</dbReference>
<reference evidence="8" key="1">
    <citation type="submission" date="2020-12" db="EMBL/GenBank/DDBJ databases">
        <title>Bacterial taxonomy.</title>
        <authorList>
            <person name="Pan X."/>
        </authorList>
    </citation>
    <scope>NUCLEOTIDE SEQUENCE</scope>
    <source>
        <strain evidence="8">M0105</strain>
    </source>
</reference>
<dbReference type="InterPro" id="IPR011527">
    <property type="entry name" value="ABC1_TM_dom"/>
</dbReference>
<keyword evidence="8" id="KW-0067">ATP-binding</keyword>
<feature type="transmembrane region" description="Helical" evidence="6">
    <location>
        <begin position="65"/>
        <end position="91"/>
    </location>
</feature>
<protein>
    <submittedName>
        <fullName evidence="8">ABC transporter ATP-binding protein</fullName>
    </submittedName>
</protein>
<feature type="transmembrane region" description="Helical" evidence="6">
    <location>
        <begin position="140"/>
        <end position="164"/>
    </location>
</feature>
<dbReference type="GO" id="GO:0005886">
    <property type="term" value="C:plasma membrane"/>
    <property type="evidence" value="ECO:0007669"/>
    <property type="project" value="UniProtKB-SubCell"/>
</dbReference>
<accession>A0A8J7M6Z9</accession>
<evidence type="ECO:0000256" key="5">
    <source>
        <dbReference type="SAM" id="MobiDB-lite"/>
    </source>
</evidence>
<dbReference type="SUPFAM" id="SSF52540">
    <property type="entry name" value="P-loop containing nucleoside triphosphate hydrolases"/>
    <property type="match status" value="1"/>
</dbReference>
<dbReference type="GO" id="GO:0140359">
    <property type="term" value="F:ABC-type transporter activity"/>
    <property type="evidence" value="ECO:0007669"/>
    <property type="project" value="InterPro"/>
</dbReference>
<evidence type="ECO:0000313" key="9">
    <source>
        <dbReference type="Proteomes" id="UP000655420"/>
    </source>
</evidence>
<organism evidence="8 9">
    <name type="scientific">Thermohalobaculum xanthum</name>
    <dbReference type="NCBI Taxonomy" id="2753746"/>
    <lineage>
        <taxon>Bacteria</taxon>
        <taxon>Pseudomonadati</taxon>
        <taxon>Pseudomonadota</taxon>
        <taxon>Alphaproteobacteria</taxon>
        <taxon>Rhodobacterales</taxon>
        <taxon>Paracoccaceae</taxon>
        <taxon>Thermohalobaculum</taxon>
    </lineage>
</organism>
<dbReference type="Pfam" id="PF00664">
    <property type="entry name" value="ABC_membrane"/>
    <property type="match status" value="1"/>
</dbReference>
<dbReference type="CDD" id="cd07346">
    <property type="entry name" value="ABC_6TM_exporters"/>
    <property type="match status" value="1"/>
</dbReference>
<feature type="transmembrane region" description="Helical" evidence="6">
    <location>
        <begin position="18"/>
        <end position="35"/>
    </location>
</feature>
<evidence type="ECO:0000256" key="6">
    <source>
        <dbReference type="SAM" id="Phobius"/>
    </source>
</evidence>
<dbReference type="RefSeq" id="WP_200608206.1">
    <property type="nucleotide sequence ID" value="NZ_JAEHHL010000002.1"/>
</dbReference>
<comment type="subcellular location">
    <subcellularLocation>
        <location evidence="1">Cell membrane</location>
        <topology evidence="1">Multi-pass membrane protein</topology>
    </subcellularLocation>
</comment>
<feature type="region of interest" description="Disordered" evidence="5">
    <location>
        <begin position="855"/>
        <end position="904"/>
    </location>
</feature>
<dbReference type="SUPFAM" id="SSF90123">
    <property type="entry name" value="ABC transporter transmembrane region"/>
    <property type="match status" value="1"/>
</dbReference>
<dbReference type="PANTHER" id="PTHR24221">
    <property type="entry name" value="ATP-BINDING CASSETTE SUB-FAMILY B"/>
    <property type="match status" value="1"/>
</dbReference>